<organism evidence="1">
    <name type="scientific">Myoviridae sp. ctCo31</name>
    <dbReference type="NCBI Taxonomy" id="2825053"/>
    <lineage>
        <taxon>Viruses</taxon>
        <taxon>Duplodnaviria</taxon>
        <taxon>Heunggongvirae</taxon>
        <taxon>Uroviricota</taxon>
        <taxon>Caudoviricetes</taxon>
    </lineage>
</organism>
<name>A0A8S5UMF0_9CAUD</name>
<reference evidence="1" key="1">
    <citation type="journal article" date="2021" name="Proc. Natl. Acad. Sci. U.S.A.">
        <title>A Catalog of Tens of Thousands of Viruses from Human Metagenomes Reveals Hidden Associations with Chronic Diseases.</title>
        <authorList>
            <person name="Tisza M.J."/>
            <person name="Buck C.B."/>
        </authorList>
    </citation>
    <scope>NUCLEOTIDE SEQUENCE</scope>
    <source>
        <strain evidence="1">CtCo31</strain>
    </source>
</reference>
<sequence>MDKTGGTFTGDVSFRHHDWSGISLVNTSGRYSRIETNPNSSDYMLSVIYRETNGSNINIATLRKRNGELAFKDEINWGVLAGKP</sequence>
<dbReference type="EMBL" id="BK016109">
    <property type="protein sequence ID" value="DAF95604.1"/>
    <property type="molecule type" value="Genomic_DNA"/>
</dbReference>
<accession>A0A8S5UMF0</accession>
<proteinExistence type="predicted"/>
<evidence type="ECO:0000313" key="1">
    <source>
        <dbReference type="EMBL" id="DAF95604.1"/>
    </source>
</evidence>
<protein>
    <submittedName>
        <fullName evidence="1">Uncharacterized protein</fullName>
    </submittedName>
</protein>